<evidence type="ECO:0000256" key="6">
    <source>
        <dbReference type="ARBA" id="ARBA00022694"/>
    </source>
</evidence>
<dbReference type="Pfam" id="PF02475">
    <property type="entry name" value="TRM5-TYW2_MTfase"/>
    <property type="match status" value="1"/>
</dbReference>
<evidence type="ECO:0000256" key="10">
    <source>
        <dbReference type="HAMAP-Rule" id="MF_03152"/>
    </source>
</evidence>
<dbReference type="InterPro" id="IPR056743">
    <property type="entry name" value="TRM5-TYW2-like_MTfase"/>
</dbReference>
<dbReference type="Gene3D" id="3.40.50.150">
    <property type="entry name" value="Vaccinia Virus protein VP39"/>
    <property type="match status" value="1"/>
</dbReference>
<dbReference type="Proteomes" id="UP000007264">
    <property type="component" value="Unassembled WGS sequence"/>
</dbReference>
<dbReference type="eggNOG" id="KOG2078">
    <property type="taxonomic scope" value="Eukaryota"/>
</dbReference>
<dbReference type="OrthoDB" id="408788at2759"/>
<evidence type="ECO:0000256" key="5">
    <source>
        <dbReference type="ARBA" id="ARBA00022691"/>
    </source>
</evidence>
<dbReference type="GeneID" id="17044703"/>
<keyword evidence="4 10" id="KW-0808">Transferase</keyword>
<feature type="binding site" evidence="10">
    <location>
        <begin position="290"/>
        <end position="291"/>
    </location>
    <ligand>
        <name>S-adenosyl-L-methionine</name>
        <dbReference type="ChEBI" id="CHEBI:59789"/>
    </ligand>
</feature>
<evidence type="ECO:0000256" key="1">
    <source>
        <dbReference type="ARBA" id="ARBA00009775"/>
    </source>
</evidence>
<proteinExistence type="inferred from homology"/>
<organism evidence="12 13">
    <name type="scientific">Coccomyxa subellipsoidea (strain C-169)</name>
    <name type="common">Green microalga</name>
    <dbReference type="NCBI Taxonomy" id="574566"/>
    <lineage>
        <taxon>Eukaryota</taxon>
        <taxon>Viridiplantae</taxon>
        <taxon>Chlorophyta</taxon>
        <taxon>core chlorophytes</taxon>
        <taxon>Trebouxiophyceae</taxon>
        <taxon>Trebouxiophyceae incertae sedis</taxon>
        <taxon>Coccomyxaceae</taxon>
        <taxon>Coccomyxa</taxon>
        <taxon>Coccomyxa subellipsoidea</taxon>
    </lineage>
</organism>
<dbReference type="InterPro" id="IPR029063">
    <property type="entry name" value="SAM-dependent_MTases_sf"/>
</dbReference>
<evidence type="ECO:0000259" key="11">
    <source>
        <dbReference type="PROSITE" id="PS51684"/>
    </source>
</evidence>
<comment type="function">
    <text evidence="10">Specifically methylates the N1 position of guanosine-37 in various cytoplasmic and mitochondrial tRNAs. Methylation is not dependent on the nature of the nucleoside 5' of the target nucleoside. This is the first step in the biosynthesis of wybutosine (yW), a modified base adjacent to the anticodon of tRNAs and required for accurate decoding.</text>
</comment>
<evidence type="ECO:0000256" key="4">
    <source>
        <dbReference type="ARBA" id="ARBA00022679"/>
    </source>
</evidence>
<protein>
    <recommendedName>
        <fullName evidence="10">tRNA (guanine(37)-N1)-methyltransferase</fullName>
        <ecNumber evidence="10">2.1.1.228</ecNumber>
    </recommendedName>
    <alternativeName>
        <fullName evidence="10">M1G-methyltransferase</fullName>
    </alternativeName>
    <alternativeName>
        <fullName evidence="10">tRNA [GM37] methyltransferase</fullName>
    </alternativeName>
    <alternativeName>
        <fullName evidence="10">tRNA methyltransferase 5 homolog</fullName>
    </alternativeName>
</protein>
<keyword evidence="5 10" id="KW-0949">S-adenosyl-L-methionine</keyword>
<dbReference type="HAMAP" id="MF_03152">
    <property type="entry name" value="TRM5"/>
    <property type="match status" value="1"/>
</dbReference>
<comment type="subcellular location">
    <subcellularLocation>
        <location evidence="10">Mitochondrion matrix</location>
    </subcellularLocation>
    <subcellularLocation>
        <location evidence="10">Nucleus</location>
    </subcellularLocation>
    <subcellularLocation>
        <location evidence="10">Cytoplasm</location>
    </subcellularLocation>
    <text evidence="10">Predominantly in the mitochondria and in the nucleus.</text>
</comment>
<comment type="catalytic activity">
    <reaction evidence="9 10">
        <text>guanosine(37) in tRNA + S-adenosyl-L-methionine = N(1)-methylguanosine(37) in tRNA + S-adenosyl-L-homocysteine + H(+)</text>
        <dbReference type="Rhea" id="RHEA:36899"/>
        <dbReference type="Rhea" id="RHEA-COMP:10145"/>
        <dbReference type="Rhea" id="RHEA-COMP:10147"/>
        <dbReference type="ChEBI" id="CHEBI:15378"/>
        <dbReference type="ChEBI" id="CHEBI:57856"/>
        <dbReference type="ChEBI" id="CHEBI:59789"/>
        <dbReference type="ChEBI" id="CHEBI:73542"/>
        <dbReference type="ChEBI" id="CHEBI:74269"/>
        <dbReference type="EC" id="2.1.1.228"/>
    </reaction>
</comment>
<dbReference type="PANTHER" id="PTHR23245:SF36">
    <property type="entry name" value="TRNA (GUANINE(37)-N1)-METHYLTRANSFERASE"/>
    <property type="match status" value="1"/>
</dbReference>
<dbReference type="AlphaFoldDB" id="I0Z7S4"/>
<comment type="similarity">
    <text evidence="1">Belongs to the class I-like SAM-binding methyltransferase superfamily. TRM5/TYW2 family.</text>
</comment>
<dbReference type="GO" id="GO:0070901">
    <property type="term" value="P:mitochondrial tRNA methylation"/>
    <property type="evidence" value="ECO:0007669"/>
    <property type="project" value="UniProtKB-ARBA"/>
</dbReference>
<dbReference type="GO" id="GO:0005634">
    <property type="term" value="C:nucleus"/>
    <property type="evidence" value="ECO:0007669"/>
    <property type="project" value="UniProtKB-SubCell"/>
</dbReference>
<evidence type="ECO:0000313" key="12">
    <source>
        <dbReference type="EMBL" id="EIE26693.1"/>
    </source>
</evidence>
<dbReference type="GO" id="GO:0005759">
    <property type="term" value="C:mitochondrial matrix"/>
    <property type="evidence" value="ECO:0007669"/>
    <property type="project" value="UniProtKB-SubCell"/>
</dbReference>
<dbReference type="Pfam" id="PF25133">
    <property type="entry name" value="TYW2_N_2"/>
    <property type="match status" value="1"/>
</dbReference>
<evidence type="ECO:0000256" key="3">
    <source>
        <dbReference type="ARBA" id="ARBA00022603"/>
    </source>
</evidence>
<evidence type="ECO:0000256" key="7">
    <source>
        <dbReference type="ARBA" id="ARBA00023128"/>
    </source>
</evidence>
<accession>I0Z7S4</accession>
<feature type="domain" description="SAM-dependent methyltransferase TRM5/TYW2-type" evidence="11">
    <location>
        <begin position="135"/>
        <end position="404"/>
    </location>
</feature>
<feature type="binding site" evidence="10">
    <location>
        <position position="321"/>
    </location>
    <ligand>
        <name>S-adenosyl-L-methionine</name>
        <dbReference type="ChEBI" id="CHEBI:59789"/>
    </ligand>
</feature>
<keyword evidence="6 10" id="KW-0819">tRNA processing</keyword>
<dbReference type="EC" id="2.1.1.228" evidence="10"/>
<name>I0Z7S4_COCSC</name>
<dbReference type="PANTHER" id="PTHR23245">
    <property type="entry name" value="TRNA METHYLTRANSFERASE"/>
    <property type="match status" value="1"/>
</dbReference>
<keyword evidence="3 10" id="KW-0489">Methyltransferase</keyword>
<dbReference type="GO" id="GO:0002939">
    <property type="term" value="P:tRNA N1-guanine methylation"/>
    <property type="evidence" value="ECO:0007669"/>
    <property type="project" value="TreeGrafter"/>
</dbReference>
<comment type="similarity">
    <text evidence="10">Belongs to the TRM5 / TYW2 family.</text>
</comment>
<dbReference type="FunFam" id="3.30.300.110:FF:000001">
    <property type="entry name" value="tRNA (guanine(37)-N1)-methyltransferase"/>
    <property type="match status" value="1"/>
</dbReference>
<dbReference type="InterPro" id="IPR030382">
    <property type="entry name" value="MeTrfase_TRM5/TYW2"/>
</dbReference>
<dbReference type="EMBL" id="AGSI01000002">
    <property type="protein sequence ID" value="EIE26693.1"/>
    <property type="molecule type" value="Genomic_DNA"/>
</dbReference>
<gene>
    <name evidence="12" type="ORF">COCSUDRAFT_12364</name>
</gene>
<evidence type="ECO:0000313" key="13">
    <source>
        <dbReference type="Proteomes" id="UP000007264"/>
    </source>
</evidence>
<dbReference type="KEGG" id="csl:COCSUDRAFT_12364"/>
<sequence length="443" mass="50077">MAQLPLAHPPVLQRDLFSETLHLKALRVPKKECQAYMKLLNGYTFDKPRLRCILPEADRPDTRLLLLAEKVQDQGVRRFAPPWYLCFEYRSHAVINQCVFSIIVTYDLTLNYSYWSAEHVLKRLLPEGCEVPTSFESVGHIAHMNLRDELLPFKNVIGQVLLDKNPSIRTIVNKVGTIENEYRVFRMEVIAGDSDLDTEVKQHKARFRLNYGEVYWNSRLEQEHKRLVDTFRPGQVVVDMMAGIGPFAVPAAQKGCKVYANDLNPRSYHYMTVNTKLNKVENLVKASCMDAREFVRSLCNPDHSTARDGQGGLIFHHAILNLPATAVEFLDVFNGCFNQQRWKDVPLPHVHCYTFAKNEETDADIKARAETALGGALTSGCQVHLVRDVAPNKRMFCLSFQVPEAIAFGQGDPTAAAATEVDDNISNGVNGHHNKKQKTAEVC</sequence>
<comment type="subunit">
    <text evidence="10">Monomer.</text>
</comment>
<keyword evidence="7 10" id="KW-0496">Mitochondrion</keyword>
<dbReference type="SUPFAM" id="SSF53335">
    <property type="entry name" value="S-adenosyl-L-methionine-dependent methyltransferases"/>
    <property type="match status" value="1"/>
</dbReference>
<feature type="binding site" evidence="10">
    <location>
        <position position="224"/>
    </location>
    <ligand>
        <name>S-adenosyl-L-methionine</name>
        <dbReference type="ChEBI" id="CHEBI:59789"/>
    </ligand>
</feature>
<keyword evidence="8 10" id="KW-0539">Nucleus</keyword>
<dbReference type="FunFam" id="3.40.50.150:FF:000193">
    <property type="entry name" value="tRNA (guanine(37)-N1)-methyltransferase"/>
    <property type="match status" value="1"/>
</dbReference>
<dbReference type="Gene3D" id="3.30.300.110">
    <property type="entry name" value="Met-10+ protein-like domains"/>
    <property type="match status" value="1"/>
</dbReference>
<keyword evidence="2 10" id="KW-0963">Cytoplasm</keyword>
<dbReference type="STRING" id="574566.I0Z7S4"/>
<dbReference type="InterPro" id="IPR025792">
    <property type="entry name" value="tRNA_Gua_MeTrfase_euk"/>
</dbReference>
<comment type="caution">
    <text evidence="12">The sequence shown here is derived from an EMBL/GenBank/DDBJ whole genome shotgun (WGS) entry which is preliminary data.</text>
</comment>
<dbReference type="InterPro" id="IPR056744">
    <property type="entry name" value="TRM5/TYW2-like_N"/>
</dbReference>
<feature type="binding site" evidence="10">
    <location>
        <begin position="262"/>
        <end position="263"/>
    </location>
    <ligand>
        <name>S-adenosyl-L-methionine</name>
        <dbReference type="ChEBI" id="CHEBI:59789"/>
    </ligand>
</feature>
<reference evidence="12 13" key="1">
    <citation type="journal article" date="2012" name="Genome Biol.">
        <title>The genome of the polar eukaryotic microalga coccomyxa subellipsoidea reveals traits of cold adaptation.</title>
        <authorList>
            <person name="Blanc G."/>
            <person name="Agarkova I."/>
            <person name="Grimwood J."/>
            <person name="Kuo A."/>
            <person name="Brueggeman A."/>
            <person name="Dunigan D."/>
            <person name="Gurnon J."/>
            <person name="Ladunga I."/>
            <person name="Lindquist E."/>
            <person name="Lucas S."/>
            <person name="Pangilinan J."/>
            <person name="Proschold T."/>
            <person name="Salamov A."/>
            <person name="Schmutz J."/>
            <person name="Weeks D."/>
            <person name="Yamada T."/>
            <person name="Claverie J.M."/>
            <person name="Grigoriev I."/>
            <person name="Van Etten J."/>
            <person name="Lomsadze A."/>
            <person name="Borodovsky M."/>
        </authorList>
    </citation>
    <scope>NUCLEOTIDE SEQUENCE [LARGE SCALE GENOMIC DNA]</scope>
    <source>
        <strain evidence="12 13">C-169</strain>
    </source>
</reference>
<dbReference type="GO" id="GO:0052906">
    <property type="term" value="F:tRNA (guanine(37)-N1)-methyltransferase activity"/>
    <property type="evidence" value="ECO:0007669"/>
    <property type="project" value="UniProtKB-UniRule"/>
</dbReference>
<evidence type="ECO:0000256" key="9">
    <source>
        <dbReference type="ARBA" id="ARBA00047783"/>
    </source>
</evidence>
<dbReference type="PROSITE" id="PS51684">
    <property type="entry name" value="SAM_MT_TRM5_TYW2"/>
    <property type="match status" value="1"/>
</dbReference>
<dbReference type="RefSeq" id="XP_005651237.1">
    <property type="nucleotide sequence ID" value="XM_005651180.1"/>
</dbReference>
<evidence type="ECO:0000256" key="2">
    <source>
        <dbReference type="ARBA" id="ARBA00022490"/>
    </source>
</evidence>
<evidence type="ECO:0000256" key="8">
    <source>
        <dbReference type="ARBA" id="ARBA00023242"/>
    </source>
</evidence>
<keyword evidence="13" id="KW-1185">Reference proteome</keyword>